<organism evidence="2 3">
    <name type="scientific">Cyanidium caldarium</name>
    <name type="common">Red alga</name>
    <dbReference type="NCBI Taxonomy" id="2771"/>
    <lineage>
        <taxon>Eukaryota</taxon>
        <taxon>Rhodophyta</taxon>
        <taxon>Bangiophyceae</taxon>
        <taxon>Cyanidiales</taxon>
        <taxon>Cyanidiaceae</taxon>
        <taxon>Cyanidium</taxon>
    </lineage>
</organism>
<protein>
    <submittedName>
        <fullName evidence="2">Uncharacterized protein</fullName>
    </submittedName>
</protein>
<evidence type="ECO:0000256" key="1">
    <source>
        <dbReference type="SAM" id="SignalP"/>
    </source>
</evidence>
<dbReference type="Proteomes" id="UP001301350">
    <property type="component" value="Unassembled WGS sequence"/>
</dbReference>
<feature type="chain" id="PRO_5043519036" evidence="1">
    <location>
        <begin position="23"/>
        <end position="301"/>
    </location>
</feature>
<feature type="signal peptide" evidence="1">
    <location>
        <begin position="1"/>
        <end position="22"/>
    </location>
</feature>
<dbReference type="AlphaFoldDB" id="A0AAV9ISL1"/>
<reference evidence="2 3" key="1">
    <citation type="submission" date="2022-07" db="EMBL/GenBank/DDBJ databases">
        <title>Genome-wide signatures of adaptation to extreme environments.</title>
        <authorList>
            <person name="Cho C.H."/>
            <person name="Yoon H.S."/>
        </authorList>
    </citation>
    <scope>NUCLEOTIDE SEQUENCE [LARGE SCALE GENOMIC DNA]</scope>
    <source>
        <strain evidence="2 3">DBV 063 E5</strain>
    </source>
</reference>
<keyword evidence="3" id="KW-1185">Reference proteome</keyword>
<keyword evidence="1" id="KW-0732">Signal</keyword>
<name>A0AAV9ISL1_CYACA</name>
<evidence type="ECO:0000313" key="3">
    <source>
        <dbReference type="Proteomes" id="UP001301350"/>
    </source>
</evidence>
<sequence>MPTWLAKMWLALLLLLWAGAHCHTVIAAPSGMVWEEALHEISLLRETVSATELPAAPASALTPPDLTPDAEHALCAQLCPGSPEHCGVKFIYGTGTVYCCTLALYVQGSIGHVCADSSQPHLVPEAALTSAVQASVHAGSIDKPTPAPLPNDRNKTDLAVGGRYALERVNQVRVAQRLDPIVWNEQVSDGVLYWLQYLDETHLFMNQNLGQPAKPFPTGSVFLAEVVLSHRLLPNTSIAEAGRACGNALLAHNGSLEIMLGHYEFGAVGILKRRTGLQWLCSVSLGKLFGYGGTSFSNSST</sequence>
<accession>A0AAV9ISL1</accession>
<gene>
    <name evidence="2" type="ORF">CDCA_CDCA04G1314</name>
</gene>
<dbReference type="EMBL" id="JANCYW010000004">
    <property type="protein sequence ID" value="KAK4535289.1"/>
    <property type="molecule type" value="Genomic_DNA"/>
</dbReference>
<proteinExistence type="predicted"/>
<evidence type="ECO:0000313" key="2">
    <source>
        <dbReference type="EMBL" id="KAK4535289.1"/>
    </source>
</evidence>
<comment type="caution">
    <text evidence="2">The sequence shown here is derived from an EMBL/GenBank/DDBJ whole genome shotgun (WGS) entry which is preliminary data.</text>
</comment>